<reference evidence="1" key="1">
    <citation type="submission" date="2014-12" db="EMBL/GenBank/DDBJ databases">
        <title>Insight into the proteome of Arion vulgaris.</title>
        <authorList>
            <person name="Aradska J."/>
            <person name="Bulat T."/>
            <person name="Smidak R."/>
            <person name="Sarate P."/>
            <person name="Gangsoo J."/>
            <person name="Sialana F."/>
            <person name="Bilban M."/>
            <person name="Lubec G."/>
        </authorList>
    </citation>
    <scope>NUCLEOTIDE SEQUENCE</scope>
    <source>
        <tissue evidence="1">Skin</tissue>
    </source>
</reference>
<protein>
    <submittedName>
        <fullName evidence="1">Uncharacterized protein</fullName>
    </submittedName>
</protein>
<gene>
    <name evidence="1" type="primary">ORF133616</name>
</gene>
<sequence>FTIQTLKCEVKNHNTDTEVGSKNYNTDTEVGSKRFKKERTFYEKTETNFNELDETMGLNYTEEIERVAQDRTV</sequence>
<dbReference type="AlphaFoldDB" id="A0A0B7APL8"/>
<proteinExistence type="predicted"/>
<accession>A0A0B7APL8</accession>
<dbReference type="EMBL" id="HACG01035938">
    <property type="protein sequence ID" value="CEK82803.1"/>
    <property type="molecule type" value="Transcribed_RNA"/>
</dbReference>
<evidence type="ECO:0000313" key="1">
    <source>
        <dbReference type="EMBL" id="CEK82803.1"/>
    </source>
</evidence>
<organism evidence="1">
    <name type="scientific">Arion vulgaris</name>
    <dbReference type="NCBI Taxonomy" id="1028688"/>
    <lineage>
        <taxon>Eukaryota</taxon>
        <taxon>Metazoa</taxon>
        <taxon>Spiralia</taxon>
        <taxon>Lophotrochozoa</taxon>
        <taxon>Mollusca</taxon>
        <taxon>Gastropoda</taxon>
        <taxon>Heterobranchia</taxon>
        <taxon>Euthyneura</taxon>
        <taxon>Panpulmonata</taxon>
        <taxon>Eupulmonata</taxon>
        <taxon>Stylommatophora</taxon>
        <taxon>Helicina</taxon>
        <taxon>Arionoidea</taxon>
        <taxon>Arionidae</taxon>
        <taxon>Arion</taxon>
    </lineage>
</organism>
<feature type="non-terminal residue" evidence="1">
    <location>
        <position position="1"/>
    </location>
</feature>
<name>A0A0B7APL8_9EUPU</name>